<dbReference type="HAMAP" id="MF_00061">
    <property type="entry name" value="IspE"/>
    <property type="match status" value="1"/>
</dbReference>
<evidence type="ECO:0000256" key="1">
    <source>
        <dbReference type="ARBA" id="ARBA00009684"/>
    </source>
</evidence>
<keyword evidence="5 9" id="KW-0547">Nucleotide-binding</keyword>
<dbReference type="GO" id="GO:0016114">
    <property type="term" value="P:terpenoid biosynthetic process"/>
    <property type="evidence" value="ECO:0007669"/>
    <property type="project" value="UniProtKB-UniRule"/>
</dbReference>
<evidence type="ECO:0000256" key="5">
    <source>
        <dbReference type="ARBA" id="ARBA00022741"/>
    </source>
</evidence>
<dbReference type="PIRSF" id="PIRSF010376">
    <property type="entry name" value="IspE"/>
    <property type="match status" value="1"/>
</dbReference>
<keyword evidence="4 9" id="KW-0808">Transferase</keyword>
<protein>
    <recommendedName>
        <fullName evidence="3 9">4-diphosphocytidyl-2-C-methyl-D-erythritol kinase</fullName>
        <shortName evidence="9">CMK</shortName>
        <ecNumber evidence="2 9">2.7.1.148</ecNumber>
    </recommendedName>
    <alternativeName>
        <fullName evidence="8 9">4-(cytidine-5'-diphospho)-2-C-methyl-D-erythritol kinase</fullName>
    </alternativeName>
</protein>
<dbReference type="AlphaFoldDB" id="A0A938WQA1"/>
<dbReference type="InterPro" id="IPR013750">
    <property type="entry name" value="GHMP_kinase_C_dom"/>
</dbReference>
<evidence type="ECO:0000256" key="4">
    <source>
        <dbReference type="ARBA" id="ARBA00022679"/>
    </source>
</evidence>
<dbReference type="InterPro" id="IPR020568">
    <property type="entry name" value="Ribosomal_Su5_D2-typ_SF"/>
</dbReference>
<comment type="pathway">
    <text evidence="9">Isoprenoid biosynthesis; isopentenyl diphosphate biosynthesis via DXP pathway; isopentenyl diphosphate from 1-deoxy-D-xylulose 5-phosphate: step 3/6.</text>
</comment>
<proteinExistence type="inferred from homology"/>
<dbReference type="EC" id="2.7.1.148" evidence="2 9"/>
<dbReference type="InterPro" id="IPR036554">
    <property type="entry name" value="GHMP_kinase_C_sf"/>
</dbReference>
<evidence type="ECO:0000259" key="10">
    <source>
        <dbReference type="Pfam" id="PF00288"/>
    </source>
</evidence>
<name>A0A938WQA1_9BACT</name>
<dbReference type="GO" id="GO:0005524">
    <property type="term" value="F:ATP binding"/>
    <property type="evidence" value="ECO:0007669"/>
    <property type="project" value="UniProtKB-UniRule"/>
</dbReference>
<dbReference type="Gene3D" id="3.30.70.890">
    <property type="entry name" value="GHMP kinase, C-terminal domain"/>
    <property type="match status" value="1"/>
</dbReference>
<accession>A0A938WQA1</accession>
<reference evidence="12" key="1">
    <citation type="submission" date="2020-08" db="EMBL/GenBank/DDBJ databases">
        <authorList>
            <person name="Cejkova D."/>
            <person name="Kubasova T."/>
            <person name="Jahodarova E."/>
            <person name="Rychlik I."/>
        </authorList>
    </citation>
    <scope>NUCLEOTIDE SEQUENCE</scope>
    <source>
        <strain evidence="12">An824</strain>
    </source>
</reference>
<comment type="catalytic activity">
    <reaction evidence="9">
        <text>4-CDP-2-C-methyl-D-erythritol + ATP = 4-CDP-2-C-methyl-D-erythritol 2-phosphate + ADP + H(+)</text>
        <dbReference type="Rhea" id="RHEA:18437"/>
        <dbReference type="ChEBI" id="CHEBI:15378"/>
        <dbReference type="ChEBI" id="CHEBI:30616"/>
        <dbReference type="ChEBI" id="CHEBI:57823"/>
        <dbReference type="ChEBI" id="CHEBI:57919"/>
        <dbReference type="ChEBI" id="CHEBI:456216"/>
        <dbReference type="EC" id="2.7.1.148"/>
    </reaction>
</comment>
<reference evidence="12" key="2">
    <citation type="journal article" date="2021" name="Sci. Rep.">
        <title>The distribution of antibiotic resistance genes in chicken gut microbiota commensals.</title>
        <authorList>
            <person name="Juricova H."/>
            <person name="Matiasovicova J."/>
            <person name="Kubasova T."/>
            <person name="Cejkova D."/>
            <person name="Rychlik I."/>
        </authorList>
    </citation>
    <scope>NUCLEOTIDE SEQUENCE</scope>
    <source>
        <strain evidence="12">An824</strain>
    </source>
</reference>
<dbReference type="InterPro" id="IPR014721">
    <property type="entry name" value="Ribsml_uS5_D2-typ_fold_subgr"/>
</dbReference>
<keyword evidence="7 9" id="KW-0067">ATP-binding</keyword>
<sequence length="275" mass="30629">MITYPCAKINLGLNIVARRNDGYHDLETVFYPIRLSDKLDIKVLNDCDYNEGQCVLAIDGISIEGDIKDNLVVKAYNIIRQHFPEIPPVNIKLTKNIPSQAGMGGGSSDCAYTITALNKMFNLGMSIPDMQYIASKIGADCPFFINPLPSFATGIGEHLRPIHLDLSQYYIGIVKPQVMISTREAFAHVTPQKPTRCCLDIIEGPIESWRYELVNDFENSIAEIYPEIAVLKQRLYDIGAIYASMSGSGSALYGIFKHCPRNFNSSFDKCFTAIV</sequence>
<dbReference type="Pfam" id="PF00288">
    <property type="entry name" value="GHMP_kinases_N"/>
    <property type="match status" value="1"/>
</dbReference>
<dbReference type="GO" id="GO:0050515">
    <property type="term" value="F:4-(cytidine 5'-diphospho)-2-C-methyl-D-erythritol kinase activity"/>
    <property type="evidence" value="ECO:0007669"/>
    <property type="project" value="UniProtKB-UniRule"/>
</dbReference>
<comment type="function">
    <text evidence="9">Catalyzes the phosphorylation of the position 2 hydroxy group of 4-diphosphocytidyl-2C-methyl-D-erythritol.</text>
</comment>
<dbReference type="GO" id="GO:0019288">
    <property type="term" value="P:isopentenyl diphosphate biosynthetic process, methylerythritol 4-phosphate pathway"/>
    <property type="evidence" value="ECO:0007669"/>
    <property type="project" value="UniProtKB-UniRule"/>
</dbReference>
<evidence type="ECO:0000259" key="11">
    <source>
        <dbReference type="Pfam" id="PF08544"/>
    </source>
</evidence>
<dbReference type="RefSeq" id="WP_205102992.1">
    <property type="nucleotide sequence ID" value="NZ_JACJJG010000003.1"/>
</dbReference>
<evidence type="ECO:0000313" key="12">
    <source>
        <dbReference type="EMBL" id="MBM6672541.1"/>
    </source>
</evidence>
<feature type="active site" evidence="9">
    <location>
        <position position="140"/>
    </location>
</feature>
<dbReference type="Proteomes" id="UP000706891">
    <property type="component" value="Unassembled WGS sequence"/>
</dbReference>
<dbReference type="SUPFAM" id="SSF54211">
    <property type="entry name" value="Ribosomal protein S5 domain 2-like"/>
    <property type="match status" value="1"/>
</dbReference>
<feature type="active site" evidence="9">
    <location>
        <position position="8"/>
    </location>
</feature>
<organism evidence="12 13">
    <name type="scientific">Marseilla massiliensis</name>
    <dbReference type="NCBI Taxonomy" id="1841864"/>
    <lineage>
        <taxon>Bacteria</taxon>
        <taxon>Pseudomonadati</taxon>
        <taxon>Bacteroidota</taxon>
        <taxon>Bacteroidia</taxon>
        <taxon>Bacteroidales</taxon>
        <taxon>Prevotellaceae</taxon>
        <taxon>Marseilla</taxon>
    </lineage>
</organism>
<gene>
    <name evidence="9" type="primary">ispE</name>
    <name evidence="12" type="ORF">H6A34_01370</name>
</gene>
<feature type="binding site" evidence="9">
    <location>
        <begin position="98"/>
        <end position="108"/>
    </location>
    <ligand>
        <name>ATP</name>
        <dbReference type="ChEBI" id="CHEBI:30616"/>
    </ligand>
</feature>
<evidence type="ECO:0000256" key="8">
    <source>
        <dbReference type="ARBA" id="ARBA00032554"/>
    </source>
</evidence>
<dbReference type="PANTHER" id="PTHR43527">
    <property type="entry name" value="4-DIPHOSPHOCYTIDYL-2-C-METHYL-D-ERYTHRITOL KINASE, CHLOROPLASTIC"/>
    <property type="match status" value="1"/>
</dbReference>
<dbReference type="EMBL" id="JACJJG010000003">
    <property type="protein sequence ID" value="MBM6672541.1"/>
    <property type="molecule type" value="Genomic_DNA"/>
</dbReference>
<dbReference type="PANTHER" id="PTHR43527:SF2">
    <property type="entry name" value="4-DIPHOSPHOCYTIDYL-2-C-METHYL-D-ERYTHRITOL KINASE, CHLOROPLASTIC"/>
    <property type="match status" value="1"/>
</dbReference>
<evidence type="ECO:0000256" key="2">
    <source>
        <dbReference type="ARBA" id="ARBA00012052"/>
    </source>
</evidence>
<keyword evidence="9" id="KW-0414">Isoprene biosynthesis</keyword>
<keyword evidence="6 9" id="KW-0418">Kinase</keyword>
<dbReference type="SUPFAM" id="SSF55060">
    <property type="entry name" value="GHMP Kinase, C-terminal domain"/>
    <property type="match status" value="1"/>
</dbReference>
<comment type="similarity">
    <text evidence="1 9">Belongs to the GHMP kinase family. IspE subfamily.</text>
</comment>
<dbReference type="Gene3D" id="3.30.230.10">
    <property type="match status" value="1"/>
</dbReference>
<dbReference type="Pfam" id="PF08544">
    <property type="entry name" value="GHMP_kinases_C"/>
    <property type="match status" value="1"/>
</dbReference>
<evidence type="ECO:0000313" key="13">
    <source>
        <dbReference type="Proteomes" id="UP000706891"/>
    </source>
</evidence>
<evidence type="ECO:0000256" key="6">
    <source>
        <dbReference type="ARBA" id="ARBA00022777"/>
    </source>
</evidence>
<feature type="domain" description="GHMP kinase C-terminal" evidence="11">
    <location>
        <begin position="214"/>
        <end position="257"/>
    </location>
</feature>
<dbReference type="InterPro" id="IPR006204">
    <property type="entry name" value="GHMP_kinase_N_dom"/>
</dbReference>
<dbReference type="InterPro" id="IPR004424">
    <property type="entry name" value="IspE"/>
</dbReference>
<feature type="domain" description="GHMP kinase N-terminal" evidence="10">
    <location>
        <begin position="70"/>
        <end position="144"/>
    </location>
</feature>
<keyword evidence="13" id="KW-1185">Reference proteome</keyword>
<evidence type="ECO:0000256" key="9">
    <source>
        <dbReference type="HAMAP-Rule" id="MF_00061"/>
    </source>
</evidence>
<comment type="caution">
    <text evidence="12">The sequence shown here is derived from an EMBL/GenBank/DDBJ whole genome shotgun (WGS) entry which is preliminary data.</text>
</comment>
<evidence type="ECO:0000256" key="7">
    <source>
        <dbReference type="ARBA" id="ARBA00022840"/>
    </source>
</evidence>
<dbReference type="NCBIfam" id="TIGR00154">
    <property type="entry name" value="ispE"/>
    <property type="match status" value="1"/>
</dbReference>
<evidence type="ECO:0000256" key="3">
    <source>
        <dbReference type="ARBA" id="ARBA00017473"/>
    </source>
</evidence>